<accession>A0A9E7DBW3</accession>
<dbReference type="PANTHER" id="PTHR35795">
    <property type="entry name" value="SLR1885 PROTEIN"/>
    <property type="match status" value="1"/>
</dbReference>
<dbReference type="PANTHER" id="PTHR35795:SF1">
    <property type="entry name" value="BIS(5'-NUCLEOSYL)-TETRAPHOSPHATASE, SYMMETRICAL"/>
    <property type="match status" value="1"/>
</dbReference>
<reference evidence="8" key="1">
    <citation type="submission" date="2022-05" db="EMBL/GenBank/DDBJ databases">
        <title>Using nanopore sequencing to obtain complete genomes from saliva samples.</title>
        <authorList>
            <person name="Baker J.L."/>
        </authorList>
    </citation>
    <scope>NUCLEOTIDE SEQUENCE</scope>
    <source>
        <strain evidence="8">JCVI-JB-Lp32</strain>
    </source>
</reference>
<keyword evidence="3" id="KW-0547">Nucleotide-binding</keyword>
<dbReference type="Pfam" id="PF01966">
    <property type="entry name" value="HD"/>
    <property type="match status" value="1"/>
</dbReference>
<dbReference type="Gene3D" id="1.10.3210.10">
    <property type="entry name" value="Hypothetical protein af1432"/>
    <property type="match status" value="1"/>
</dbReference>
<evidence type="ECO:0000256" key="4">
    <source>
        <dbReference type="ARBA" id="ARBA00022801"/>
    </source>
</evidence>
<proteinExistence type="predicted"/>
<keyword evidence="2" id="KW-0479">Metal-binding</keyword>
<dbReference type="Proteomes" id="UP000831562">
    <property type="component" value="Chromosome"/>
</dbReference>
<evidence type="ECO:0000313" key="8">
    <source>
        <dbReference type="EMBL" id="UQF78789.1"/>
    </source>
</evidence>
<name>A0A9E7DBW3_9ACTN</name>
<dbReference type="SMART" id="SM00471">
    <property type="entry name" value="HDc"/>
    <property type="match status" value="1"/>
</dbReference>
<protein>
    <recommendedName>
        <fullName evidence="1">bis(5'-nucleosyl)-tetraphosphatase (symmetrical)</fullName>
        <ecNumber evidence="1">3.6.1.41</ecNumber>
    </recommendedName>
</protein>
<dbReference type="AlphaFoldDB" id="A0A9E7DBW3"/>
<dbReference type="EMBL" id="CP097092">
    <property type="protein sequence ID" value="UQF78789.1"/>
    <property type="molecule type" value="Genomic_DNA"/>
</dbReference>
<dbReference type="SUPFAM" id="SSF109604">
    <property type="entry name" value="HD-domain/PDEase-like"/>
    <property type="match status" value="1"/>
</dbReference>
<evidence type="ECO:0000256" key="1">
    <source>
        <dbReference type="ARBA" id="ARBA00012506"/>
    </source>
</evidence>
<evidence type="ECO:0000256" key="6">
    <source>
        <dbReference type="ARBA" id="ARBA00049417"/>
    </source>
</evidence>
<gene>
    <name evidence="8" type="primary">yqeK</name>
    <name evidence="8" type="ORF">M3I19_03780</name>
</gene>
<dbReference type="InterPro" id="IPR003607">
    <property type="entry name" value="HD/PDEase_dom"/>
</dbReference>
<dbReference type="InterPro" id="IPR051094">
    <property type="entry name" value="Diverse_Catalytic_Enzymes"/>
</dbReference>
<sequence>MERTLIAKDIVYTAEQQALIDQLESDLKSHMHHKNPKRFAHSISVGHCAETLAQAYGADMLSARVAGILHDWEKLLPDAETIELAERFRIQTEAPYQKIVGLLHGPLAAKTLPAIYPWLSEQILSAIQKHTAGDRQMSKLDKILYVADLIEPLRPSFTSVEEARNVYLRGGSLDELYETAFCSVMMYVISSRSYLYPNSIALYNEMIEKTSK</sequence>
<dbReference type="NCBIfam" id="TIGR00488">
    <property type="entry name" value="bis(5'-nucleosyl)-tetraphosphatase (symmetrical) YqeK"/>
    <property type="match status" value="1"/>
</dbReference>
<dbReference type="NCBIfam" id="TIGR00277">
    <property type="entry name" value="HDIG"/>
    <property type="match status" value="1"/>
</dbReference>
<dbReference type="GO" id="GO:0000166">
    <property type="term" value="F:nucleotide binding"/>
    <property type="evidence" value="ECO:0007669"/>
    <property type="project" value="UniProtKB-KW"/>
</dbReference>
<keyword evidence="5" id="KW-0408">Iron</keyword>
<dbReference type="InterPro" id="IPR006675">
    <property type="entry name" value="HDIG_dom"/>
</dbReference>
<dbReference type="GO" id="GO:0046872">
    <property type="term" value="F:metal ion binding"/>
    <property type="evidence" value="ECO:0007669"/>
    <property type="project" value="UniProtKB-KW"/>
</dbReference>
<evidence type="ECO:0000313" key="9">
    <source>
        <dbReference type="Proteomes" id="UP000831562"/>
    </source>
</evidence>
<feature type="domain" description="HD/PDEase" evidence="7">
    <location>
        <begin position="34"/>
        <end position="162"/>
    </location>
</feature>
<dbReference type="GO" id="GO:0008803">
    <property type="term" value="F:bis(5'-nucleosyl)-tetraphosphatase (symmetrical) activity"/>
    <property type="evidence" value="ECO:0007669"/>
    <property type="project" value="UniProtKB-EC"/>
</dbReference>
<comment type="catalytic activity">
    <reaction evidence="6">
        <text>P(1),P(4)-bis(5'-adenosyl) tetraphosphate + H2O = 2 ADP + 2 H(+)</text>
        <dbReference type="Rhea" id="RHEA:24252"/>
        <dbReference type="ChEBI" id="CHEBI:15377"/>
        <dbReference type="ChEBI" id="CHEBI:15378"/>
        <dbReference type="ChEBI" id="CHEBI:58141"/>
        <dbReference type="ChEBI" id="CHEBI:456216"/>
        <dbReference type="EC" id="3.6.1.41"/>
    </reaction>
</comment>
<evidence type="ECO:0000256" key="3">
    <source>
        <dbReference type="ARBA" id="ARBA00022741"/>
    </source>
</evidence>
<evidence type="ECO:0000256" key="5">
    <source>
        <dbReference type="ARBA" id="ARBA00023004"/>
    </source>
</evidence>
<organism evidence="8 9">
    <name type="scientific">Lancefieldella parvula</name>
    <dbReference type="NCBI Taxonomy" id="1382"/>
    <lineage>
        <taxon>Bacteria</taxon>
        <taxon>Bacillati</taxon>
        <taxon>Actinomycetota</taxon>
        <taxon>Coriobacteriia</taxon>
        <taxon>Coriobacteriales</taxon>
        <taxon>Atopobiaceae</taxon>
        <taxon>Lancefieldella</taxon>
    </lineage>
</organism>
<dbReference type="EC" id="3.6.1.41" evidence="1"/>
<keyword evidence="4 8" id="KW-0378">Hydrolase</keyword>
<evidence type="ECO:0000259" key="7">
    <source>
        <dbReference type="SMART" id="SM00471"/>
    </source>
</evidence>
<evidence type="ECO:0000256" key="2">
    <source>
        <dbReference type="ARBA" id="ARBA00022723"/>
    </source>
</evidence>
<dbReference type="InterPro" id="IPR005249">
    <property type="entry name" value="YqeK"/>
</dbReference>
<dbReference type="InterPro" id="IPR006674">
    <property type="entry name" value="HD_domain"/>
</dbReference>